<name>A0A1E5C3C7_9GAMM</name>
<organism evidence="2 3">
    <name type="scientific">Enterovibrio norvegicus FF-454</name>
    <dbReference type="NCBI Taxonomy" id="1185651"/>
    <lineage>
        <taxon>Bacteria</taxon>
        <taxon>Pseudomonadati</taxon>
        <taxon>Pseudomonadota</taxon>
        <taxon>Gammaproteobacteria</taxon>
        <taxon>Vibrionales</taxon>
        <taxon>Vibrionaceae</taxon>
        <taxon>Enterovibrio</taxon>
    </lineage>
</organism>
<dbReference type="Proteomes" id="UP000095039">
    <property type="component" value="Unassembled WGS sequence"/>
</dbReference>
<keyword evidence="1" id="KW-0812">Transmembrane</keyword>
<feature type="transmembrane region" description="Helical" evidence="1">
    <location>
        <begin position="126"/>
        <end position="148"/>
    </location>
</feature>
<feature type="transmembrane region" description="Helical" evidence="1">
    <location>
        <begin position="96"/>
        <end position="120"/>
    </location>
</feature>
<accession>A0A1E5C3C7</accession>
<comment type="caution">
    <text evidence="2">The sequence shown here is derived from an EMBL/GenBank/DDBJ whole genome shotgun (WGS) entry which is preliminary data.</text>
</comment>
<dbReference type="EMBL" id="AJWN02000071">
    <property type="protein sequence ID" value="OEE59983.1"/>
    <property type="molecule type" value="Genomic_DNA"/>
</dbReference>
<proteinExistence type="predicted"/>
<keyword evidence="3" id="KW-1185">Reference proteome</keyword>
<sequence length="160" mass="17164">MSPTIEVKLKDSLVSALINGVINAVIASYTFGSKALVPMSLDMISTKELSVWGQAVPLTFGLGIILSLITAKVFAGKVSKAHPELKETVTKPIFPTLLVIAINNAAFLFGWFVVLAILWTRVFGEVYVSSWLASALVGVFAVIVTVLVETRTKKAVLKGE</sequence>
<evidence type="ECO:0000313" key="3">
    <source>
        <dbReference type="Proteomes" id="UP000095039"/>
    </source>
</evidence>
<keyword evidence="1" id="KW-0472">Membrane</keyword>
<dbReference type="RefSeq" id="WP_016960960.1">
    <property type="nucleotide sequence ID" value="NZ_AJWN02000071.1"/>
</dbReference>
<keyword evidence="1" id="KW-1133">Transmembrane helix</keyword>
<reference evidence="2 3" key="1">
    <citation type="journal article" date="2012" name="Science">
        <title>Ecological populations of bacteria act as socially cohesive units of antibiotic production and resistance.</title>
        <authorList>
            <person name="Cordero O.X."/>
            <person name="Wildschutte H."/>
            <person name="Kirkup B."/>
            <person name="Proehl S."/>
            <person name="Ngo L."/>
            <person name="Hussain F."/>
            <person name="Le Roux F."/>
            <person name="Mincer T."/>
            <person name="Polz M.F."/>
        </authorList>
    </citation>
    <scope>NUCLEOTIDE SEQUENCE [LARGE SCALE GENOMIC DNA]</scope>
    <source>
        <strain evidence="2 3">FF-454</strain>
    </source>
</reference>
<protein>
    <submittedName>
        <fullName evidence="2">Permease</fullName>
    </submittedName>
</protein>
<dbReference type="AlphaFoldDB" id="A0A1E5C3C7"/>
<evidence type="ECO:0000313" key="2">
    <source>
        <dbReference type="EMBL" id="OEE59983.1"/>
    </source>
</evidence>
<feature type="transmembrane region" description="Helical" evidence="1">
    <location>
        <begin position="12"/>
        <end position="31"/>
    </location>
</feature>
<evidence type="ECO:0000256" key="1">
    <source>
        <dbReference type="SAM" id="Phobius"/>
    </source>
</evidence>
<feature type="transmembrane region" description="Helical" evidence="1">
    <location>
        <begin position="51"/>
        <end position="75"/>
    </location>
</feature>
<gene>
    <name evidence="2" type="ORF">A1OK_12490</name>
</gene>